<accession>L9KRW0</accession>
<evidence type="ECO:0000313" key="3">
    <source>
        <dbReference type="Proteomes" id="UP000011518"/>
    </source>
</evidence>
<dbReference type="InParanoid" id="L9KRW0"/>
<dbReference type="GO" id="GO:0003743">
    <property type="term" value="F:translation initiation factor activity"/>
    <property type="evidence" value="ECO:0007669"/>
    <property type="project" value="UniProtKB-KW"/>
</dbReference>
<dbReference type="PROSITE" id="PS50249">
    <property type="entry name" value="MPN"/>
    <property type="match status" value="1"/>
</dbReference>
<gene>
    <name evidence="2" type="ORF">TREES_T100007755</name>
</gene>
<organism evidence="2 3">
    <name type="scientific">Tupaia chinensis</name>
    <name type="common">Chinese tree shrew</name>
    <name type="synonym">Tupaia belangeri chinensis</name>
    <dbReference type="NCBI Taxonomy" id="246437"/>
    <lineage>
        <taxon>Eukaryota</taxon>
        <taxon>Metazoa</taxon>
        <taxon>Chordata</taxon>
        <taxon>Craniata</taxon>
        <taxon>Vertebrata</taxon>
        <taxon>Euteleostomi</taxon>
        <taxon>Mammalia</taxon>
        <taxon>Eutheria</taxon>
        <taxon>Euarchontoglires</taxon>
        <taxon>Scandentia</taxon>
        <taxon>Tupaiidae</taxon>
        <taxon>Tupaia</taxon>
    </lineage>
</organism>
<keyword evidence="3" id="KW-1185">Reference proteome</keyword>
<dbReference type="GO" id="GO:0031369">
    <property type="term" value="F:translation initiation factor binding"/>
    <property type="evidence" value="ECO:0007669"/>
    <property type="project" value="TreeGrafter"/>
</dbReference>
<reference evidence="3" key="1">
    <citation type="submission" date="2012-07" db="EMBL/GenBank/DDBJ databases">
        <title>Genome of the Chinese tree shrew, a rising model animal genetically related to primates.</title>
        <authorList>
            <person name="Zhang G."/>
            <person name="Fan Y."/>
            <person name="Yao Y."/>
            <person name="Huang Z."/>
        </authorList>
    </citation>
    <scope>NUCLEOTIDE SEQUENCE [LARGE SCALE GENOMIC DNA]</scope>
</reference>
<sequence>MATPSVSGSVLPAIPVPALAACYSSPSLKPSPGPHSKYGSNFNSRHILIHSNSSCFSSDLGVHTGPSADSGALTNWPVLPGPFPSGLVVRLHPVILASIVDSYRQHCEGAAQVIGTLLGTVDKHSMEVTNCYSVPHDESQDEEAVDIEFAMLCMRYTTKARQMSSSCAGSGRP</sequence>
<dbReference type="AlphaFoldDB" id="L9KRW0"/>
<keyword evidence="2" id="KW-0396">Initiation factor</keyword>
<dbReference type="Proteomes" id="UP000011518">
    <property type="component" value="Unassembled WGS sequence"/>
</dbReference>
<dbReference type="GO" id="GO:0071541">
    <property type="term" value="C:eukaryotic translation initiation factor 3 complex, eIF3m"/>
    <property type="evidence" value="ECO:0007669"/>
    <property type="project" value="TreeGrafter"/>
</dbReference>
<feature type="domain" description="MPN" evidence="1">
    <location>
        <begin position="89"/>
        <end position="173"/>
    </location>
</feature>
<dbReference type="Pfam" id="PF01398">
    <property type="entry name" value="JAB"/>
    <property type="match status" value="1"/>
</dbReference>
<evidence type="ECO:0000259" key="1">
    <source>
        <dbReference type="PROSITE" id="PS50249"/>
    </source>
</evidence>
<reference evidence="3" key="2">
    <citation type="journal article" date="2013" name="Nat. Commun.">
        <title>Genome of the Chinese tree shrew.</title>
        <authorList>
            <person name="Fan Y."/>
            <person name="Huang Z.Y."/>
            <person name="Cao C.C."/>
            <person name="Chen C.S."/>
            <person name="Chen Y.X."/>
            <person name="Fan D.D."/>
            <person name="He J."/>
            <person name="Hou H.L."/>
            <person name="Hu L."/>
            <person name="Hu X.T."/>
            <person name="Jiang X.T."/>
            <person name="Lai R."/>
            <person name="Lang Y.S."/>
            <person name="Liang B."/>
            <person name="Liao S.G."/>
            <person name="Mu D."/>
            <person name="Ma Y.Y."/>
            <person name="Niu Y.Y."/>
            <person name="Sun X.Q."/>
            <person name="Xia J.Q."/>
            <person name="Xiao J."/>
            <person name="Xiong Z.Q."/>
            <person name="Xu L."/>
            <person name="Yang L."/>
            <person name="Zhang Y."/>
            <person name="Zhao W."/>
            <person name="Zhao X.D."/>
            <person name="Zheng Y.T."/>
            <person name="Zhou J.M."/>
            <person name="Zhu Y.B."/>
            <person name="Zhang G.J."/>
            <person name="Wang J."/>
            <person name="Yao Y.G."/>
        </authorList>
    </citation>
    <scope>NUCLEOTIDE SEQUENCE [LARGE SCALE GENOMIC DNA]</scope>
</reference>
<dbReference type="PANTHER" id="PTHR10540:SF6">
    <property type="entry name" value="EUKARYOTIC TRANSLATION INITIATION FACTOR 3 SUBUNIT F"/>
    <property type="match status" value="1"/>
</dbReference>
<dbReference type="InterPro" id="IPR000555">
    <property type="entry name" value="JAMM/MPN+_dom"/>
</dbReference>
<keyword evidence="2" id="KW-0648">Protein biosynthesis</keyword>
<protein>
    <submittedName>
        <fullName evidence="2">Eukaryotic translation initiation factor 3 subunit F</fullName>
    </submittedName>
</protein>
<dbReference type="PANTHER" id="PTHR10540">
    <property type="entry name" value="EUKARYOTIC TRANSLATION INITIATION FACTOR 3 SUBUNIT F-RELATED"/>
    <property type="match status" value="1"/>
</dbReference>
<dbReference type="EMBL" id="KB320758">
    <property type="protein sequence ID" value="ELW63927.1"/>
    <property type="molecule type" value="Genomic_DNA"/>
</dbReference>
<dbReference type="Gene3D" id="3.40.140.10">
    <property type="entry name" value="Cytidine Deaminase, domain 2"/>
    <property type="match status" value="1"/>
</dbReference>
<name>L9KRW0_TUPCH</name>
<proteinExistence type="predicted"/>
<dbReference type="STRING" id="246437.L9KRW0"/>
<dbReference type="GO" id="GO:0008237">
    <property type="term" value="F:metallopeptidase activity"/>
    <property type="evidence" value="ECO:0007669"/>
    <property type="project" value="InterPro"/>
</dbReference>
<dbReference type="InterPro" id="IPR037518">
    <property type="entry name" value="MPN"/>
</dbReference>
<evidence type="ECO:0000313" key="2">
    <source>
        <dbReference type="EMBL" id="ELW63927.1"/>
    </source>
</evidence>